<gene>
    <name evidence="5" type="ORF">A2988_02575</name>
</gene>
<dbReference type="SUPFAM" id="SSF49384">
    <property type="entry name" value="Carbohydrate-binding domain"/>
    <property type="match status" value="1"/>
</dbReference>
<dbReference type="EMBL" id="MEYS01000001">
    <property type="protein sequence ID" value="OGD34389.1"/>
    <property type="molecule type" value="Genomic_DNA"/>
</dbReference>
<keyword evidence="2" id="KW-0472">Membrane</keyword>
<dbReference type="Proteomes" id="UP000176650">
    <property type="component" value="Unassembled WGS sequence"/>
</dbReference>
<dbReference type="STRING" id="1797298.A2988_02575"/>
<organism evidence="5 6">
    <name type="scientific">Candidatus Azambacteria bacterium RIFCSPLOWO2_01_FULL_46_25</name>
    <dbReference type="NCBI Taxonomy" id="1797298"/>
    <lineage>
        <taxon>Bacteria</taxon>
        <taxon>Candidatus Azamiibacteriota</taxon>
    </lineage>
</organism>
<sequence>MHMRRRSTVQLRFMSFVTALVAVFGVAQGAFAATLSVSPASGNYGTGDSFSVKVMVDGGGQPMNAVEAALRFDPAALSVSRVSKDGSVFSLWTAEPTYSNAQGTISFGGGSPTPFTKKSILVDIAFRALKEGSATVSFSSGSVLAADGQGTDILSEKPGGNYSIAAKAAPPHPSPPPSAPAPPTISPLPQAPAIGSPTHKDAEKWYKENSGKMTWPVPDGVSGVRLIFDKNAKAMPKDVSAPAPAEKEFSQLGDGIWYFAAQFQNANGWGAIGRRKIMIDTAPPTSFTIALEKEESPALPAPALVLDAIDEVSGIAQYEISVDGGAPVRVLALELKNKTYTLAGLPNGAHKIVAKAVDAAGNALEADKEITTAGAPPAEQKPKEKNADQTNQTPSYFGLYGWIVIVALFVALAGVIGFSGYQKRRFTDEREKMRKEAQGSVNEISKIFAALREEVEEQINAFDKKPKLSEAEKQILGKLKDALDIAEEFIDKEIEGINKFLR</sequence>
<dbReference type="Gene3D" id="2.60.40.680">
    <property type="match status" value="1"/>
</dbReference>
<feature type="domain" description="Cohesin" evidence="4">
    <location>
        <begin position="40"/>
        <end position="149"/>
    </location>
</feature>
<dbReference type="InterPro" id="IPR008965">
    <property type="entry name" value="CBM2/CBM3_carb-bd_dom_sf"/>
</dbReference>
<feature type="chain" id="PRO_5009518000" description="Cohesin domain-containing protein" evidence="3">
    <location>
        <begin position="33"/>
        <end position="502"/>
    </location>
</feature>
<evidence type="ECO:0000256" key="2">
    <source>
        <dbReference type="SAM" id="Phobius"/>
    </source>
</evidence>
<accession>A0A1F5BUT9</accession>
<name>A0A1F5BUT9_9BACT</name>
<evidence type="ECO:0000259" key="4">
    <source>
        <dbReference type="Pfam" id="PF00963"/>
    </source>
</evidence>
<evidence type="ECO:0000313" key="6">
    <source>
        <dbReference type="Proteomes" id="UP000176650"/>
    </source>
</evidence>
<comment type="caution">
    <text evidence="5">The sequence shown here is derived from an EMBL/GenBank/DDBJ whole genome shotgun (WGS) entry which is preliminary data.</text>
</comment>
<dbReference type="Pfam" id="PF00963">
    <property type="entry name" value="Cohesin"/>
    <property type="match status" value="1"/>
</dbReference>
<proteinExistence type="predicted"/>
<dbReference type="InterPro" id="IPR002102">
    <property type="entry name" value="Cohesin_dom"/>
</dbReference>
<dbReference type="GO" id="GO:0030246">
    <property type="term" value="F:carbohydrate binding"/>
    <property type="evidence" value="ECO:0007669"/>
    <property type="project" value="InterPro"/>
</dbReference>
<keyword evidence="3" id="KW-0732">Signal</keyword>
<keyword evidence="2" id="KW-1133">Transmembrane helix</keyword>
<feature type="signal peptide" evidence="3">
    <location>
        <begin position="1"/>
        <end position="32"/>
    </location>
</feature>
<feature type="compositionally biased region" description="Pro residues" evidence="1">
    <location>
        <begin position="170"/>
        <end position="190"/>
    </location>
</feature>
<evidence type="ECO:0000313" key="5">
    <source>
        <dbReference type="EMBL" id="OGD34389.1"/>
    </source>
</evidence>
<dbReference type="AlphaFoldDB" id="A0A1F5BUT9"/>
<feature type="region of interest" description="Disordered" evidence="1">
    <location>
        <begin position="155"/>
        <end position="198"/>
    </location>
</feature>
<protein>
    <recommendedName>
        <fullName evidence="4">Cohesin domain-containing protein</fullName>
    </recommendedName>
</protein>
<evidence type="ECO:0000256" key="1">
    <source>
        <dbReference type="SAM" id="MobiDB-lite"/>
    </source>
</evidence>
<keyword evidence="2" id="KW-0812">Transmembrane</keyword>
<evidence type="ECO:0000256" key="3">
    <source>
        <dbReference type="SAM" id="SignalP"/>
    </source>
</evidence>
<dbReference type="GO" id="GO:0000272">
    <property type="term" value="P:polysaccharide catabolic process"/>
    <property type="evidence" value="ECO:0007669"/>
    <property type="project" value="InterPro"/>
</dbReference>
<feature type="transmembrane region" description="Helical" evidence="2">
    <location>
        <begin position="399"/>
        <end position="421"/>
    </location>
</feature>
<dbReference type="CDD" id="cd08547">
    <property type="entry name" value="Type_II_cohesin"/>
    <property type="match status" value="1"/>
</dbReference>
<reference evidence="5 6" key="1">
    <citation type="journal article" date="2016" name="Nat. Commun.">
        <title>Thousands of microbial genomes shed light on interconnected biogeochemical processes in an aquifer system.</title>
        <authorList>
            <person name="Anantharaman K."/>
            <person name="Brown C.T."/>
            <person name="Hug L.A."/>
            <person name="Sharon I."/>
            <person name="Castelle C.J."/>
            <person name="Probst A.J."/>
            <person name="Thomas B.C."/>
            <person name="Singh A."/>
            <person name="Wilkins M.J."/>
            <person name="Karaoz U."/>
            <person name="Brodie E.L."/>
            <person name="Williams K.H."/>
            <person name="Hubbard S.S."/>
            <person name="Banfield J.F."/>
        </authorList>
    </citation>
    <scope>NUCLEOTIDE SEQUENCE [LARGE SCALE GENOMIC DNA]</scope>
</reference>